<gene>
    <name evidence="2" type="ORF">K491DRAFT_666477</name>
</gene>
<dbReference type="PANTHER" id="PTHR33112:SF12">
    <property type="entry name" value="HETEROKARYON INCOMPATIBILITY DOMAIN-CONTAINING PROTEIN"/>
    <property type="match status" value="1"/>
</dbReference>
<evidence type="ECO:0000313" key="3">
    <source>
        <dbReference type="Proteomes" id="UP000799324"/>
    </source>
</evidence>
<sequence length="415" mass="47671">MKNLEKVQISAVWINALGSERRQRLRSPSLSILILLECPSVPSGQHKVVVRAVSRMLPNQPYFGAISQVQTSYLDYGQIKTWLENCEMAHELCKKTYPTRPMHSFRVIDVEQDCVVDAPDHCRFCALSYVWGDTCQLQLTRANSSHMKQKGALREVPLALTIRDAIECTRGLGERYLWVDSLCIVQDSDEIRQQCIDDMSKIYAHSLLTIVAATCRSANEPLPGVSSKRTWQQWHQEVSPNLTICAQFDSKDYLQNTTYNTRAWTYQEYQLANRLLIFSPNGQVYFSCKCAMHSEEVMPGANLESDAAMLEGAMSSRLQFDHGMLWSTYRSMIEEYTKRSMRREHDILNALTGILNTLVDSRHIAGLPFAIFDMALLWQPRQRLRRRRGFPSWSWAGWVGQIHWFDDGCLDTQKG</sequence>
<feature type="non-terminal residue" evidence="2">
    <location>
        <position position="415"/>
    </location>
</feature>
<dbReference type="EMBL" id="MU004440">
    <property type="protein sequence ID" value="KAF2650916.1"/>
    <property type="molecule type" value="Genomic_DNA"/>
</dbReference>
<dbReference type="AlphaFoldDB" id="A0A6A6ST31"/>
<proteinExistence type="predicted"/>
<evidence type="ECO:0000313" key="2">
    <source>
        <dbReference type="EMBL" id="KAF2650916.1"/>
    </source>
</evidence>
<dbReference type="PANTHER" id="PTHR33112">
    <property type="entry name" value="DOMAIN PROTEIN, PUTATIVE-RELATED"/>
    <property type="match status" value="1"/>
</dbReference>
<dbReference type="Proteomes" id="UP000799324">
    <property type="component" value="Unassembled WGS sequence"/>
</dbReference>
<feature type="domain" description="Heterokaryon incompatibility" evidence="1">
    <location>
        <begin position="124"/>
        <end position="268"/>
    </location>
</feature>
<protein>
    <submittedName>
        <fullName evidence="2">HET-domain-containing protein</fullName>
    </submittedName>
</protein>
<accession>A0A6A6ST31</accession>
<name>A0A6A6ST31_9PLEO</name>
<reference evidence="2" key="1">
    <citation type="journal article" date="2020" name="Stud. Mycol.">
        <title>101 Dothideomycetes genomes: a test case for predicting lifestyles and emergence of pathogens.</title>
        <authorList>
            <person name="Haridas S."/>
            <person name="Albert R."/>
            <person name="Binder M."/>
            <person name="Bloem J."/>
            <person name="Labutti K."/>
            <person name="Salamov A."/>
            <person name="Andreopoulos B."/>
            <person name="Baker S."/>
            <person name="Barry K."/>
            <person name="Bills G."/>
            <person name="Bluhm B."/>
            <person name="Cannon C."/>
            <person name="Castanera R."/>
            <person name="Culley D."/>
            <person name="Daum C."/>
            <person name="Ezra D."/>
            <person name="Gonzalez J."/>
            <person name="Henrissat B."/>
            <person name="Kuo A."/>
            <person name="Liang C."/>
            <person name="Lipzen A."/>
            <person name="Lutzoni F."/>
            <person name="Magnuson J."/>
            <person name="Mondo S."/>
            <person name="Nolan M."/>
            <person name="Ohm R."/>
            <person name="Pangilinan J."/>
            <person name="Park H.-J."/>
            <person name="Ramirez L."/>
            <person name="Alfaro M."/>
            <person name="Sun H."/>
            <person name="Tritt A."/>
            <person name="Yoshinaga Y."/>
            <person name="Zwiers L.-H."/>
            <person name="Turgeon B."/>
            <person name="Goodwin S."/>
            <person name="Spatafora J."/>
            <person name="Crous P."/>
            <person name="Grigoriev I."/>
        </authorList>
    </citation>
    <scope>NUCLEOTIDE SEQUENCE</scope>
    <source>
        <strain evidence="2">CBS 122681</strain>
    </source>
</reference>
<dbReference type="OrthoDB" id="5135333at2759"/>
<evidence type="ECO:0000259" key="1">
    <source>
        <dbReference type="Pfam" id="PF06985"/>
    </source>
</evidence>
<dbReference type="InterPro" id="IPR010730">
    <property type="entry name" value="HET"/>
</dbReference>
<keyword evidence="3" id="KW-1185">Reference proteome</keyword>
<dbReference type="Pfam" id="PF06985">
    <property type="entry name" value="HET"/>
    <property type="match status" value="1"/>
</dbReference>
<organism evidence="2 3">
    <name type="scientific">Lophiostoma macrostomum CBS 122681</name>
    <dbReference type="NCBI Taxonomy" id="1314788"/>
    <lineage>
        <taxon>Eukaryota</taxon>
        <taxon>Fungi</taxon>
        <taxon>Dikarya</taxon>
        <taxon>Ascomycota</taxon>
        <taxon>Pezizomycotina</taxon>
        <taxon>Dothideomycetes</taxon>
        <taxon>Pleosporomycetidae</taxon>
        <taxon>Pleosporales</taxon>
        <taxon>Lophiostomataceae</taxon>
        <taxon>Lophiostoma</taxon>
    </lineage>
</organism>